<dbReference type="EMBL" id="AEYP01085053">
    <property type="status" value="NOT_ANNOTATED_CDS"/>
    <property type="molecule type" value="Genomic_DNA"/>
</dbReference>
<dbReference type="InParanoid" id="M3YYP7"/>
<dbReference type="EMBL" id="AEYP01085056">
    <property type="status" value="NOT_ANNOTATED_CDS"/>
    <property type="molecule type" value="Genomic_DNA"/>
</dbReference>
<proteinExistence type="predicted"/>
<dbReference type="HOGENOM" id="CLU_1495730_0_0_1"/>
<dbReference type="Ensembl" id="ENSMPUT00000016702.1">
    <property type="protein sequence ID" value="ENSMPUP00000016457.1"/>
    <property type="gene ID" value="ENSMPUG00000016560.1"/>
</dbReference>
<accession>M3YYP7</accession>
<reference evidence="2" key="1">
    <citation type="submission" date="2024-06" db="UniProtKB">
        <authorList>
            <consortium name="Ensembl"/>
        </authorList>
    </citation>
    <scope>IDENTIFICATION</scope>
</reference>
<feature type="region of interest" description="Disordered" evidence="1">
    <location>
        <begin position="1"/>
        <end position="67"/>
    </location>
</feature>
<name>M3YYP7_MUSPF</name>
<dbReference type="EMBL" id="AEYP01085054">
    <property type="status" value="NOT_ANNOTATED_CDS"/>
    <property type="molecule type" value="Genomic_DNA"/>
</dbReference>
<evidence type="ECO:0000313" key="2">
    <source>
        <dbReference type="Ensembl" id="ENSMPUP00000016457.1"/>
    </source>
</evidence>
<sequence length="180" mass="18992">MRAPQVSSRTRERTNPHPRPQAQLAVSRTVWLAEPRAPPLPRASDLSHPSGSPPTQPRAQATSRLSRRSLRVCSERLSCSTTWPGSRGRSPIVSLPVAAGPCALPPASPSQRASLPVSSRMASRCAPRVSFCCTTVSRSCSTAARSSSSGLSAPPCMGIAGHGAPGLNVIFRYIREDVSG</sequence>
<dbReference type="EMBL" id="AEYP01085055">
    <property type="status" value="NOT_ANNOTATED_CDS"/>
    <property type="molecule type" value="Genomic_DNA"/>
</dbReference>
<evidence type="ECO:0000256" key="1">
    <source>
        <dbReference type="SAM" id="MobiDB-lite"/>
    </source>
</evidence>
<protein>
    <submittedName>
        <fullName evidence="2">Uncharacterized protein</fullName>
    </submittedName>
</protein>
<organism evidence="2">
    <name type="scientific">Mustela putorius furo</name>
    <name type="common">European domestic ferret</name>
    <name type="synonym">Mustela furo</name>
    <dbReference type="NCBI Taxonomy" id="9669"/>
    <lineage>
        <taxon>Eukaryota</taxon>
        <taxon>Metazoa</taxon>
        <taxon>Chordata</taxon>
        <taxon>Craniata</taxon>
        <taxon>Vertebrata</taxon>
        <taxon>Euteleostomi</taxon>
        <taxon>Mammalia</taxon>
        <taxon>Eutheria</taxon>
        <taxon>Laurasiatheria</taxon>
        <taxon>Carnivora</taxon>
        <taxon>Caniformia</taxon>
        <taxon>Musteloidea</taxon>
        <taxon>Mustelidae</taxon>
        <taxon>Mustelinae</taxon>
        <taxon>Mustela</taxon>
    </lineage>
</organism>
<dbReference type="AlphaFoldDB" id="M3YYP7"/>